<feature type="region of interest" description="Disordered" evidence="1">
    <location>
        <begin position="181"/>
        <end position="207"/>
    </location>
</feature>
<keyword evidence="3" id="KW-1185">Reference proteome</keyword>
<protein>
    <submittedName>
        <fullName evidence="2">Uncharacterized protein</fullName>
    </submittedName>
</protein>
<evidence type="ECO:0000313" key="2">
    <source>
        <dbReference type="EMBL" id="MDH2392333.1"/>
    </source>
</evidence>
<organism evidence="2 3">
    <name type="scientific">Streptomyces chengmaiensis</name>
    <dbReference type="NCBI Taxonomy" id="3040919"/>
    <lineage>
        <taxon>Bacteria</taxon>
        <taxon>Bacillati</taxon>
        <taxon>Actinomycetota</taxon>
        <taxon>Actinomycetes</taxon>
        <taxon>Kitasatosporales</taxon>
        <taxon>Streptomycetaceae</taxon>
        <taxon>Streptomyces</taxon>
    </lineage>
</organism>
<comment type="caution">
    <text evidence="2">The sequence shown here is derived from an EMBL/GenBank/DDBJ whole genome shotgun (WGS) entry which is preliminary data.</text>
</comment>
<reference evidence="2 3" key="1">
    <citation type="submission" date="2023-04" db="EMBL/GenBank/DDBJ databases">
        <title>Streptomyces chengmaiensis sp. nov. isolated from the stem of mangrove plant in Hainan.</title>
        <authorList>
            <person name="Huang X."/>
            <person name="Zhou S."/>
            <person name="Chu X."/>
            <person name="Xie Y."/>
            <person name="Lin Y."/>
        </authorList>
    </citation>
    <scope>NUCLEOTIDE SEQUENCE [LARGE SCALE GENOMIC DNA]</scope>
    <source>
        <strain evidence="2 3">HNM0663</strain>
    </source>
</reference>
<proteinExistence type="predicted"/>
<accession>A0ABT6HUD3</accession>
<evidence type="ECO:0000256" key="1">
    <source>
        <dbReference type="SAM" id="MobiDB-lite"/>
    </source>
</evidence>
<feature type="region of interest" description="Disordered" evidence="1">
    <location>
        <begin position="1"/>
        <end position="29"/>
    </location>
</feature>
<dbReference type="Proteomes" id="UP001223144">
    <property type="component" value="Unassembled WGS sequence"/>
</dbReference>
<sequence length="207" mass="22351">MAADPDADTLELPPVPAFGRGRPRRAARRIHPRRIARGNRTLLRRLRHWATAKNTPGRLALLGAGALTAARTANHEPKLLAAATAAYAVAAWRTGRPLPPTEDDLKRRVIEGVHALISDQPAIFLRDVYAAFQARPAAQHLDDTRLRAVLLHCGITIHKSVRIGDQTGRSGIKAADIRALLSPTPANTPPDRVDAGQSSAEEAVDQP</sequence>
<dbReference type="EMBL" id="JARWBG010000040">
    <property type="protein sequence ID" value="MDH2392333.1"/>
    <property type="molecule type" value="Genomic_DNA"/>
</dbReference>
<dbReference type="RefSeq" id="WP_279931380.1">
    <property type="nucleotide sequence ID" value="NZ_JARWBG010000040.1"/>
</dbReference>
<gene>
    <name evidence="2" type="ORF">QCN29_26860</name>
</gene>
<evidence type="ECO:0000313" key="3">
    <source>
        <dbReference type="Proteomes" id="UP001223144"/>
    </source>
</evidence>
<name>A0ABT6HUD3_9ACTN</name>